<dbReference type="Gene3D" id="1.20.1270.370">
    <property type="match status" value="1"/>
</dbReference>
<dbReference type="AlphaFoldDB" id="A0A1M6SRA6"/>
<gene>
    <name evidence="4" type="ORF">SAMN02745883_02122</name>
</gene>
<organism evidence="4 5">
    <name type="scientific">Caminicella sporogenes DSM 14501</name>
    <dbReference type="NCBI Taxonomy" id="1121266"/>
    <lineage>
        <taxon>Bacteria</taxon>
        <taxon>Bacillati</taxon>
        <taxon>Bacillota</taxon>
        <taxon>Clostridia</taxon>
        <taxon>Peptostreptococcales</taxon>
        <taxon>Caminicellaceae</taxon>
        <taxon>Caminicella</taxon>
    </lineage>
</organism>
<comment type="similarity">
    <text evidence="2">Belongs to the FldB/FldC dehydratase alpha/beta subunit family.</text>
</comment>
<keyword evidence="3" id="KW-0479">Metal-binding</keyword>
<comment type="cofactor">
    <cofactor evidence="1">
        <name>[4Fe-4S] cluster</name>
        <dbReference type="ChEBI" id="CHEBI:49883"/>
    </cofactor>
</comment>
<dbReference type="InterPro" id="IPR010327">
    <property type="entry name" value="FldB/FldC_alpha/beta"/>
</dbReference>
<evidence type="ECO:0000256" key="1">
    <source>
        <dbReference type="ARBA" id="ARBA00001966"/>
    </source>
</evidence>
<dbReference type="NCBIfam" id="NF040772">
    <property type="entry name" value="double_cubane"/>
    <property type="match status" value="1"/>
</dbReference>
<dbReference type="Gene3D" id="3.40.50.11890">
    <property type="match status" value="1"/>
</dbReference>
<proteinExistence type="inferred from homology"/>
<reference evidence="4 5" key="1">
    <citation type="submission" date="2016-11" db="EMBL/GenBank/DDBJ databases">
        <authorList>
            <person name="Jaros S."/>
            <person name="Januszkiewicz K."/>
            <person name="Wedrychowicz H."/>
        </authorList>
    </citation>
    <scope>NUCLEOTIDE SEQUENCE [LARGE SCALE GENOMIC DNA]</scope>
    <source>
        <strain evidence="4 5">DSM 14501</strain>
    </source>
</reference>
<name>A0A1M6SRA6_9FIRM</name>
<evidence type="ECO:0000256" key="2">
    <source>
        <dbReference type="ARBA" id="ARBA00005806"/>
    </source>
</evidence>
<dbReference type="GO" id="GO:0051536">
    <property type="term" value="F:iron-sulfur cluster binding"/>
    <property type="evidence" value="ECO:0007669"/>
    <property type="project" value="UniProtKB-KW"/>
</dbReference>
<evidence type="ECO:0000313" key="5">
    <source>
        <dbReference type="Proteomes" id="UP000184082"/>
    </source>
</evidence>
<dbReference type="RefSeq" id="WP_072968349.1">
    <property type="nucleotide sequence ID" value="NZ_FRAJ01000020.1"/>
</dbReference>
<keyword evidence="3" id="KW-0411">Iron-sulfur</keyword>
<dbReference type="PANTHER" id="PTHR30548">
    <property type="entry name" value="2-HYDROXYGLUTARYL-COA DEHYDRATASE, D-COMPONENT-RELATED"/>
    <property type="match status" value="1"/>
</dbReference>
<evidence type="ECO:0000256" key="3">
    <source>
        <dbReference type="ARBA" id="ARBA00023014"/>
    </source>
</evidence>
<dbReference type="STRING" id="1121266.SAMN02745883_02122"/>
<dbReference type="GO" id="GO:0016836">
    <property type="term" value="F:hydro-lyase activity"/>
    <property type="evidence" value="ECO:0007669"/>
    <property type="project" value="UniProtKB-ARBA"/>
</dbReference>
<dbReference type="EMBL" id="FRAJ01000020">
    <property type="protein sequence ID" value="SHK47179.1"/>
    <property type="molecule type" value="Genomic_DNA"/>
</dbReference>
<keyword evidence="5" id="KW-1185">Reference proteome</keyword>
<keyword evidence="3" id="KW-0408">Iron</keyword>
<accession>A0A1M6SRA6</accession>
<dbReference type="Pfam" id="PF06050">
    <property type="entry name" value="HGD-D"/>
    <property type="match status" value="1"/>
</dbReference>
<dbReference type="Gene3D" id="3.40.50.11900">
    <property type="match status" value="1"/>
</dbReference>
<dbReference type="Proteomes" id="UP000184082">
    <property type="component" value="Unassembled WGS sequence"/>
</dbReference>
<evidence type="ECO:0000313" key="4">
    <source>
        <dbReference type="EMBL" id="SHK47179.1"/>
    </source>
</evidence>
<protein>
    <submittedName>
        <fullName evidence="4">Benzoyl-CoA reductase/2-hydroxyglutaryl-CoA dehydratase subunit, BcrC/BadD/HgdB</fullName>
    </submittedName>
</protein>
<dbReference type="InterPro" id="IPR047678">
    <property type="entry name" value="YjiM-like"/>
</dbReference>
<sequence>MADYREMWKSLDMDLEKHDKLCEVLPQFYEEIYLSQKNRPQGMNYFNFVVSEVHGLRIKELLESRKNNRKVIGSFCVYVPDEVINAADAISVGLCGGSDFWHPDGEKVLPRNTCPLVKASIGAKISATCPYFQSCDLLVGETTCDGKKKAWEILSEYTPIHVMDLPQMKREKDNLHWQDEIKIFIDKIENLTGNKINEENLAEGIKLINEKRRVLKRLYEFRKFDKLPISGKDVLLISQIAFYDDPKRFIEKTNELCDELEKRVQNGISVFEENTPRILITGTPMAIPNWKLHHIIESSGGAVVCEETCTGTRYFENLVDENGKTLDEQIKALSDRYLNINCACFTPNKGRIDDILRLYKEYNADGIVYFTLPFCTTYATEFKKVKDALDKKGIPVIMIETDYGLQDAGQIKTRLEAFFEMLETNKKVAVTK</sequence>
<dbReference type="PANTHER" id="PTHR30548:SF1">
    <property type="entry name" value="DEHYDRATASE SUBUNIT MJ0007-RELATED"/>
    <property type="match status" value="1"/>
</dbReference>